<sequence length="167" mass="18013">MRRLLFLFAFVSIRLVAQTPAPFAGFDFLLGTWGAATSAKGSAGATSLGTYTFQSDLGGAVISRTGSADSCKGSASFDCQHHDLLTIYRDMGDATLHAFYADNEGHVLHYDISFPDAKTVVFLTIAPGPKFRLIYHLDGGVMTGKFQIEPPGATEFSSYLEWSGTKK</sequence>
<evidence type="ECO:0008006" key="4">
    <source>
        <dbReference type="Google" id="ProtNLM"/>
    </source>
</evidence>
<comment type="caution">
    <text evidence="2">The sequence shown here is derived from an EMBL/GenBank/DDBJ whole genome shotgun (WGS) entry which is preliminary data.</text>
</comment>
<feature type="chain" id="PRO_5031156525" description="Lipocalin-like protein" evidence="1">
    <location>
        <begin position="18"/>
        <end position="167"/>
    </location>
</feature>
<evidence type="ECO:0000313" key="3">
    <source>
        <dbReference type="Proteomes" id="UP000540989"/>
    </source>
</evidence>
<dbReference type="AlphaFoldDB" id="A0A7W7ZGR2"/>
<gene>
    <name evidence="2" type="ORF">HDF16_003684</name>
</gene>
<proteinExistence type="predicted"/>
<dbReference type="Proteomes" id="UP000540989">
    <property type="component" value="Unassembled WGS sequence"/>
</dbReference>
<keyword evidence="1" id="KW-0732">Signal</keyword>
<accession>A0A7W7ZGR2</accession>
<dbReference type="EMBL" id="JACHIP010000005">
    <property type="protein sequence ID" value="MBB5058961.1"/>
    <property type="molecule type" value="Genomic_DNA"/>
</dbReference>
<name>A0A7W7ZGR2_9BACT</name>
<evidence type="ECO:0000313" key="2">
    <source>
        <dbReference type="EMBL" id="MBB5058961.1"/>
    </source>
</evidence>
<protein>
    <recommendedName>
        <fullName evidence="4">Lipocalin-like protein</fullName>
    </recommendedName>
</protein>
<reference evidence="2 3" key="1">
    <citation type="submission" date="2020-08" db="EMBL/GenBank/DDBJ databases">
        <title>Genomic Encyclopedia of Type Strains, Phase IV (KMG-V): Genome sequencing to study the core and pangenomes of soil and plant-associated prokaryotes.</title>
        <authorList>
            <person name="Whitman W."/>
        </authorList>
    </citation>
    <scope>NUCLEOTIDE SEQUENCE [LARGE SCALE GENOMIC DNA]</scope>
    <source>
        <strain evidence="2 3">M8UP14</strain>
    </source>
</reference>
<keyword evidence="3" id="KW-1185">Reference proteome</keyword>
<feature type="signal peptide" evidence="1">
    <location>
        <begin position="1"/>
        <end position="17"/>
    </location>
</feature>
<organism evidence="2 3">
    <name type="scientific">Granulicella aggregans</name>
    <dbReference type="NCBI Taxonomy" id="474949"/>
    <lineage>
        <taxon>Bacteria</taxon>
        <taxon>Pseudomonadati</taxon>
        <taxon>Acidobacteriota</taxon>
        <taxon>Terriglobia</taxon>
        <taxon>Terriglobales</taxon>
        <taxon>Acidobacteriaceae</taxon>
        <taxon>Granulicella</taxon>
    </lineage>
</organism>
<evidence type="ECO:0000256" key="1">
    <source>
        <dbReference type="SAM" id="SignalP"/>
    </source>
</evidence>